<dbReference type="Pfam" id="PF02361">
    <property type="entry name" value="CbiQ"/>
    <property type="match status" value="1"/>
</dbReference>
<evidence type="ECO:0000313" key="9">
    <source>
        <dbReference type="Proteomes" id="UP000319986"/>
    </source>
</evidence>
<dbReference type="PANTHER" id="PTHR33514">
    <property type="entry name" value="PROTEIN ABCI12, CHLOROPLASTIC"/>
    <property type="match status" value="1"/>
</dbReference>
<evidence type="ECO:0000313" key="8">
    <source>
        <dbReference type="Proteomes" id="UP000182498"/>
    </source>
</evidence>
<reference evidence="8" key="2">
    <citation type="submission" date="2015-11" db="EMBL/GenBank/DDBJ databases">
        <authorList>
            <person name="Dugat-Bony E."/>
        </authorList>
    </citation>
    <scope>NUCLEOTIDE SEQUENCE [LARGE SCALE GENOMIC DNA]</scope>
    <source>
        <strain evidence="8">Mu292</strain>
    </source>
</reference>
<evidence type="ECO:0000256" key="2">
    <source>
        <dbReference type="ARBA" id="ARBA00022692"/>
    </source>
</evidence>
<gene>
    <name evidence="7" type="ORF">CVA01_15080</name>
    <name evidence="6" type="ORF">CVAR292_00769</name>
</gene>
<dbReference type="InterPro" id="IPR003339">
    <property type="entry name" value="ABC/ECF_trnsptr_transmembrane"/>
</dbReference>
<dbReference type="AlphaFoldDB" id="A0A0X2NL41"/>
<proteinExistence type="predicted"/>
<evidence type="ECO:0000256" key="3">
    <source>
        <dbReference type="ARBA" id="ARBA00022989"/>
    </source>
</evidence>
<feature type="transmembrane region" description="Helical" evidence="5">
    <location>
        <begin position="74"/>
        <end position="91"/>
    </location>
</feature>
<evidence type="ECO:0000256" key="1">
    <source>
        <dbReference type="ARBA" id="ARBA00004141"/>
    </source>
</evidence>
<feature type="transmembrane region" description="Helical" evidence="5">
    <location>
        <begin position="97"/>
        <end position="122"/>
    </location>
</feature>
<dbReference type="RefSeq" id="WP_073883649.1">
    <property type="nucleotide sequence ID" value="NZ_BJNT01000011.1"/>
</dbReference>
<dbReference type="EMBL" id="FAUH01000004">
    <property type="protein sequence ID" value="CUU65450.1"/>
    <property type="molecule type" value="Genomic_DNA"/>
</dbReference>
<dbReference type="GO" id="GO:0005886">
    <property type="term" value="C:plasma membrane"/>
    <property type="evidence" value="ECO:0007669"/>
    <property type="project" value="UniProtKB-ARBA"/>
</dbReference>
<keyword evidence="8" id="KW-1185">Reference proteome</keyword>
<organism evidence="6 8">
    <name type="scientific">Corynebacterium variabile</name>
    <dbReference type="NCBI Taxonomy" id="1727"/>
    <lineage>
        <taxon>Bacteria</taxon>
        <taxon>Bacillati</taxon>
        <taxon>Actinomycetota</taxon>
        <taxon>Actinomycetes</taxon>
        <taxon>Mycobacteriales</taxon>
        <taxon>Corynebacteriaceae</taxon>
        <taxon>Corynebacterium</taxon>
    </lineage>
</organism>
<dbReference type="CDD" id="cd16914">
    <property type="entry name" value="EcfT"/>
    <property type="match status" value="1"/>
</dbReference>
<evidence type="ECO:0000256" key="4">
    <source>
        <dbReference type="ARBA" id="ARBA00023136"/>
    </source>
</evidence>
<dbReference type="GeneID" id="82887647"/>
<dbReference type="PANTHER" id="PTHR33514:SF13">
    <property type="entry name" value="PROTEIN ABCI12, CHLOROPLASTIC"/>
    <property type="match status" value="1"/>
</dbReference>
<reference evidence="7 9" key="3">
    <citation type="submission" date="2019-06" db="EMBL/GenBank/DDBJ databases">
        <title>Whole genome shotgun sequence of Corynebacterium variabile NBRC 15286.</title>
        <authorList>
            <person name="Hosoyama A."/>
            <person name="Uohara A."/>
            <person name="Ohji S."/>
            <person name="Ichikawa N."/>
        </authorList>
    </citation>
    <scope>NUCLEOTIDE SEQUENCE [LARGE SCALE GENOMIC DNA]</scope>
    <source>
        <strain evidence="7 9">NBRC 15286</strain>
    </source>
</reference>
<protein>
    <submittedName>
        <fullName evidence="7">ABC transporter permease</fullName>
    </submittedName>
    <submittedName>
        <fullName evidence="6">ABC-type cobalt transport system, permease component CbiQ and related transporters</fullName>
    </submittedName>
</protein>
<accession>A0A0X2NL41</accession>
<keyword evidence="4 5" id="KW-0472">Membrane</keyword>
<keyword evidence="3 5" id="KW-1133">Transmembrane helix</keyword>
<name>A0A0X2NL41_9CORY</name>
<dbReference type="Proteomes" id="UP000319986">
    <property type="component" value="Unassembled WGS sequence"/>
</dbReference>
<evidence type="ECO:0000313" key="6">
    <source>
        <dbReference type="EMBL" id="CUU65450.1"/>
    </source>
</evidence>
<evidence type="ECO:0000256" key="5">
    <source>
        <dbReference type="SAM" id="Phobius"/>
    </source>
</evidence>
<keyword evidence="2 5" id="KW-0812">Transmembrane</keyword>
<feature type="transmembrane region" description="Helical" evidence="5">
    <location>
        <begin position="47"/>
        <end position="67"/>
    </location>
</feature>
<dbReference type="Proteomes" id="UP000182498">
    <property type="component" value="Unassembled WGS sequence"/>
</dbReference>
<comment type="subcellular location">
    <subcellularLocation>
        <location evidence="1">Membrane</location>
        <topology evidence="1">Multi-pass membrane protein</topology>
    </subcellularLocation>
</comment>
<evidence type="ECO:0000313" key="7">
    <source>
        <dbReference type="EMBL" id="GEC86194.1"/>
    </source>
</evidence>
<feature type="transmembrane region" description="Helical" evidence="5">
    <location>
        <begin position="25"/>
        <end position="41"/>
    </location>
</feature>
<dbReference type="EMBL" id="BJNT01000011">
    <property type="protein sequence ID" value="GEC86194.1"/>
    <property type="molecule type" value="Genomic_DNA"/>
</dbReference>
<sequence>MISPSRVPLGLYVPGTSIVHRARPGIKMLVLAIFLITTAIVVKSWPMAVGCLVAVVLVATVIARVPLRALLRQLTLVLPILLAVGLLLWWRTTGEKALTTVLVLLASISAALLITLTTRVAAMMDSFERGLRHLARFGLPVDQISLALTLTLRLIPLQVQMVGEVLDARKARGSRSAGLSPVAFGVPVIVRTILRAQGVADALRARGAAD</sequence>
<reference evidence="6" key="1">
    <citation type="submission" date="2015-11" db="EMBL/GenBank/DDBJ databases">
        <authorList>
            <person name="Zhang Y."/>
            <person name="Guo Z."/>
        </authorList>
    </citation>
    <scope>NUCLEOTIDE SEQUENCE [LARGE SCALE GENOMIC DNA]</scope>
    <source>
        <strain evidence="6">Mu292</strain>
    </source>
</reference>
<dbReference type="OrthoDB" id="509049at2"/>